<reference evidence="10 11" key="1">
    <citation type="submission" date="2017-03" db="EMBL/GenBank/DDBJ databases">
        <authorList>
            <person name="Afonso C.L."/>
            <person name="Miller P.J."/>
            <person name="Scott M.A."/>
            <person name="Spackman E."/>
            <person name="Goraichik I."/>
            <person name="Dimitrov K.M."/>
            <person name="Suarez D.L."/>
            <person name="Swayne D.E."/>
        </authorList>
    </citation>
    <scope>NUCLEOTIDE SEQUENCE [LARGE SCALE GENOMIC DNA]</scope>
    <source>
        <strain evidence="10 11">ATCC 9172</strain>
    </source>
</reference>
<dbReference type="RefSeq" id="WP_240811927.1">
    <property type="nucleotide sequence ID" value="NZ_FXYY01000002.1"/>
</dbReference>
<dbReference type="GO" id="GO:0006282">
    <property type="term" value="P:regulation of DNA repair"/>
    <property type="evidence" value="ECO:0007669"/>
    <property type="project" value="UniProtKB-UniRule"/>
</dbReference>
<evidence type="ECO:0000259" key="8">
    <source>
        <dbReference type="Pfam" id="PF21981"/>
    </source>
</evidence>
<feature type="compositionally biased region" description="Polar residues" evidence="6">
    <location>
        <begin position="35"/>
        <end position="48"/>
    </location>
</feature>
<dbReference type="PANTHER" id="PTHR33602:SF1">
    <property type="entry name" value="REGULATORY PROTEIN RECX FAMILY PROTEIN"/>
    <property type="match status" value="1"/>
</dbReference>
<dbReference type="Pfam" id="PF21982">
    <property type="entry name" value="RecX_HTH1"/>
    <property type="match status" value="1"/>
</dbReference>
<dbReference type="HAMAP" id="MF_01114">
    <property type="entry name" value="RecX"/>
    <property type="match status" value="1"/>
</dbReference>
<evidence type="ECO:0000259" key="9">
    <source>
        <dbReference type="Pfam" id="PF21982"/>
    </source>
</evidence>
<accession>A0A2H1HWE5</accession>
<feature type="domain" description="RecX second three-helical" evidence="7">
    <location>
        <begin position="245"/>
        <end position="285"/>
    </location>
</feature>
<dbReference type="Gene3D" id="1.10.10.10">
    <property type="entry name" value="Winged helix-like DNA-binding domain superfamily/Winged helix DNA-binding domain"/>
    <property type="match status" value="3"/>
</dbReference>
<evidence type="ECO:0000256" key="1">
    <source>
        <dbReference type="ARBA" id="ARBA00004496"/>
    </source>
</evidence>
<evidence type="ECO:0000256" key="5">
    <source>
        <dbReference type="HAMAP-Rule" id="MF_01114"/>
    </source>
</evidence>
<evidence type="ECO:0000259" key="7">
    <source>
        <dbReference type="Pfam" id="PF02631"/>
    </source>
</evidence>
<dbReference type="EMBL" id="FXYY01000002">
    <property type="protein sequence ID" value="SMX67249.1"/>
    <property type="molecule type" value="Genomic_DNA"/>
</dbReference>
<dbReference type="InterPro" id="IPR003783">
    <property type="entry name" value="Regulatory_RecX"/>
</dbReference>
<evidence type="ECO:0000256" key="6">
    <source>
        <dbReference type="SAM" id="MobiDB-lite"/>
    </source>
</evidence>
<sequence>MTSKSPDASSTDDEYSGHGPSAATDTVGAGDFGRNDSSQTETLSQLRSAISEIDQRHAEGEAGFFAGLSGLDDGDVDGGNGRTGSRKSSGSRSSAGSGKRSGKSARAASKAGTTAGSKRKKNSSGWKRQQQEPDNGWVEGGTDSTPDFIDVPDFLAAENDGPDFLDDSDGPPDFAAGSGLSFDDDEDEAPDFDADYAQAKKTAMNMLAMRDHSSDELRKKLLKRDLMPEAIDVLIEKLQNSRLLNDEEFAHRFARAQRENRKLSRSVLKRELSKKGISPELAAEAVADIDGEEELAREVAEKKAASTRRLDYAVRERRILGMLARRGFPSAICIKVTRDVLADD</sequence>
<evidence type="ECO:0000313" key="10">
    <source>
        <dbReference type="EMBL" id="SMX67249.1"/>
    </source>
</evidence>
<feature type="domain" description="RecX third three-helical" evidence="8">
    <location>
        <begin position="292"/>
        <end position="333"/>
    </location>
</feature>
<feature type="compositionally biased region" description="Low complexity" evidence="6">
    <location>
        <begin position="86"/>
        <end position="116"/>
    </location>
</feature>
<dbReference type="PANTHER" id="PTHR33602">
    <property type="entry name" value="REGULATORY PROTEIN RECX FAMILY PROTEIN"/>
    <property type="match status" value="1"/>
</dbReference>
<evidence type="ECO:0000256" key="2">
    <source>
        <dbReference type="ARBA" id="ARBA00009695"/>
    </source>
</evidence>
<feature type="domain" description="RecX first three-helical" evidence="9">
    <location>
        <begin position="199"/>
        <end position="238"/>
    </location>
</feature>
<feature type="region of interest" description="Disordered" evidence="6">
    <location>
        <begin position="1"/>
        <end position="190"/>
    </location>
</feature>
<dbReference type="Pfam" id="PF21981">
    <property type="entry name" value="RecX_HTH3"/>
    <property type="match status" value="1"/>
</dbReference>
<evidence type="ECO:0000256" key="4">
    <source>
        <dbReference type="ARBA" id="ARBA00022490"/>
    </source>
</evidence>
<dbReference type="Proteomes" id="UP000234641">
    <property type="component" value="Unassembled WGS sequence"/>
</dbReference>
<protein>
    <recommendedName>
        <fullName evidence="3 5">Regulatory protein RecX</fullName>
    </recommendedName>
</protein>
<dbReference type="InterPro" id="IPR036388">
    <property type="entry name" value="WH-like_DNA-bd_sf"/>
</dbReference>
<dbReference type="GO" id="GO:0005737">
    <property type="term" value="C:cytoplasm"/>
    <property type="evidence" value="ECO:0007669"/>
    <property type="project" value="UniProtKB-SubCell"/>
</dbReference>
<keyword evidence="4 5" id="KW-0963">Cytoplasm</keyword>
<feature type="compositionally biased region" description="Acidic residues" evidence="6">
    <location>
        <begin position="160"/>
        <end position="170"/>
    </location>
</feature>
<dbReference type="Pfam" id="PF02631">
    <property type="entry name" value="RecX_HTH2"/>
    <property type="match status" value="1"/>
</dbReference>
<comment type="similarity">
    <text evidence="2 5">Belongs to the RecX family.</text>
</comment>
<evidence type="ECO:0000256" key="3">
    <source>
        <dbReference type="ARBA" id="ARBA00018111"/>
    </source>
</evidence>
<comment type="subcellular location">
    <subcellularLocation>
        <location evidence="1 5">Cytoplasm</location>
    </subcellularLocation>
</comment>
<dbReference type="InterPro" id="IPR053924">
    <property type="entry name" value="RecX_HTH_2nd"/>
</dbReference>
<gene>
    <name evidence="5" type="primary">recX</name>
    <name evidence="10" type="ORF">BLIN9172_00545</name>
</gene>
<dbReference type="InterPro" id="IPR053926">
    <property type="entry name" value="RecX_HTH_1st"/>
</dbReference>
<dbReference type="InterPro" id="IPR053925">
    <property type="entry name" value="RecX_HTH_3rd"/>
</dbReference>
<comment type="function">
    <text evidence="5">Modulates RecA activity.</text>
</comment>
<organism evidence="10 11">
    <name type="scientific">Brevibacterium linens ATCC 9172</name>
    <dbReference type="NCBI Taxonomy" id="1255617"/>
    <lineage>
        <taxon>Bacteria</taxon>
        <taxon>Bacillati</taxon>
        <taxon>Actinomycetota</taxon>
        <taxon>Actinomycetes</taxon>
        <taxon>Micrococcales</taxon>
        <taxon>Brevibacteriaceae</taxon>
        <taxon>Brevibacterium</taxon>
    </lineage>
</organism>
<proteinExistence type="inferred from homology"/>
<name>A0A2H1HWE5_BRELN</name>
<evidence type="ECO:0000313" key="11">
    <source>
        <dbReference type="Proteomes" id="UP000234641"/>
    </source>
</evidence>
<dbReference type="AlphaFoldDB" id="A0A2H1HWE5"/>